<dbReference type="GO" id="GO:0140359">
    <property type="term" value="F:ABC-type transporter activity"/>
    <property type="evidence" value="ECO:0007669"/>
    <property type="project" value="InterPro"/>
</dbReference>
<feature type="transmembrane region" description="Helical" evidence="1">
    <location>
        <begin position="75"/>
        <end position="98"/>
    </location>
</feature>
<organism evidence="2">
    <name type="scientific">freshwater metagenome</name>
    <dbReference type="NCBI Taxonomy" id="449393"/>
    <lineage>
        <taxon>unclassified sequences</taxon>
        <taxon>metagenomes</taxon>
        <taxon>ecological metagenomes</taxon>
    </lineage>
</organism>
<dbReference type="Pfam" id="PF12679">
    <property type="entry name" value="ABC2_membrane_2"/>
    <property type="match status" value="1"/>
</dbReference>
<proteinExistence type="predicted"/>
<accession>A0A6J7DPR8</accession>
<keyword evidence="1" id="KW-0472">Membrane</keyword>
<feature type="transmembrane region" description="Helical" evidence="1">
    <location>
        <begin position="151"/>
        <end position="178"/>
    </location>
</feature>
<feature type="transmembrane region" description="Helical" evidence="1">
    <location>
        <begin position="234"/>
        <end position="258"/>
    </location>
</feature>
<keyword evidence="1" id="KW-0812">Transmembrane</keyword>
<feature type="transmembrane region" description="Helical" evidence="1">
    <location>
        <begin position="190"/>
        <end position="214"/>
    </location>
</feature>
<protein>
    <submittedName>
        <fullName evidence="2">Unannotated protein</fullName>
    </submittedName>
</protein>
<evidence type="ECO:0000256" key="1">
    <source>
        <dbReference type="SAM" id="Phobius"/>
    </source>
</evidence>
<reference evidence="2" key="1">
    <citation type="submission" date="2020-05" db="EMBL/GenBank/DDBJ databases">
        <authorList>
            <person name="Chiriac C."/>
            <person name="Salcher M."/>
            <person name="Ghai R."/>
            <person name="Kavagutti S V."/>
        </authorList>
    </citation>
    <scope>NUCLEOTIDE SEQUENCE</scope>
</reference>
<keyword evidence="1" id="KW-1133">Transmembrane helix</keyword>
<sequence length="265" mass="28040">MNLNLLMLDLRIKATSSISWFVCLVLIVSLYVCLFPSISHAPGVDQFLQQLPQGLREAFAIQDYSTPAGYLQTEIFSGLVPVVVLVLVIGRGGAAIAGEEEVDRLEIVMAQPLSRNSLYFSKVASLLLTVFFAVFVAVFGTIALVGPLVSLHVSIAALLGMCVHLFVFAVLAAALALAGGAALGHKTAGIALAGAVFAIGFLVETIGRSVSWLAHVRPVSPWHWYSGSSPLLNGIDWVDVGVLAGATVLTLGVGAWLFNRRDLLG</sequence>
<evidence type="ECO:0000313" key="2">
    <source>
        <dbReference type="EMBL" id="CAB4872597.1"/>
    </source>
</evidence>
<dbReference type="GO" id="GO:0005886">
    <property type="term" value="C:plasma membrane"/>
    <property type="evidence" value="ECO:0007669"/>
    <property type="project" value="UniProtKB-SubCell"/>
</dbReference>
<dbReference type="EMBL" id="CAFBLM010000037">
    <property type="protein sequence ID" value="CAB4872597.1"/>
    <property type="molecule type" value="Genomic_DNA"/>
</dbReference>
<name>A0A6J7DPR8_9ZZZZ</name>
<feature type="transmembrane region" description="Helical" evidence="1">
    <location>
        <begin position="20"/>
        <end position="38"/>
    </location>
</feature>
<gene>
    <name evidence="2" type="ORF">UFOPK3401_00892</name>
</gene>
<dbReference type="AlphaFoldDB" id="A0A6J7DPR8"/>
<feature type="transmembrane region" description="Helical" evidence="1">
    <location>
        <begin position="119"/>
        <end position="145"/>
    </location>
</feature>